<evidence type="ECO:0000313" key="2">
    <source>
        <dbReference type="Proteomes" id="UP000277580"/>
    </source>
</evidence>
<keyword evidence="2" id="KW-1185">Reference proteome</keyword>
<organism evidence="1 2">
    <name type="scientific">Morchella conica CCBAS932</name>
    <dbReference type="NCBI Taxonomy" id="1392247"/>
    <lineage>
        <taxon>Eukaryota</taxon>
        <taxon>Fungi</taxon>
        <taxon>Dikarya</taxon>
        <taxon>Ascomycota</taxon>
        <taxon>Pezizomycotina</taxon>
        <taxon>Pezizomycetes</taxon>
        <taxon>Pezizales</taxon>
        <taxon>Morchellaceae</taxon>
        <taxon>Morchella</taxon>
    </lineage>
</organism>
<protein>
    <submittedName>
        <fullName evidence="1">Uncharacterized protein</fullName>
    </submittedName>
</protein>
<evidence type="ECO:0000313" key="1">
    <source>
        <dbReference type="EMBL" id="RPB07435.1"/>
    </source>
</evidence>
<name>A0A3N4KNS6_9PEZI</name>
<proteinExistence type="predicted"/>
<accession>A0A3N4KNS6</accession>
<reference evidence="1 2" key="1">
    <citation type="journal article" date="2018" name="Nat. Ecol. Evol.">
        <title>Pezizomycetes genomes reveal the molecular basis of ectomycorrhizal truffle lifestyle.</title>
        <authorList>
            <person name="Murat C."/>
            <person name="Payen T."/>
            <person name="Noel B."/>
            <person name="Kuo A."/>
            <person name="Morin E."/>
            <person name="Chen J."/>
            <person name="Kohler A."/>
            <person name="Krizsan K."/>
            <person name="Balestrini R."/>
            <person name="Da Silva C."/>
            <person name="Montanini B."/>
            <person name="Hainaut M."/>
            <person name="Levati E."/>
            <person name="Barry K.W."/>
            <person name="Belfiori B."/>
            <person name="Cichocki N."/>
            <person name="Clum A."/>
            <person name="Dockter R.B."/>
            <person name="Fauchery L."/>
            <person name="Guy J."/>
            <person name="Iotti M."/>
            <person name="Le Tacon F."/>
            <person name="Lindquist E.A."/>
            <person name="Lipzen A."/>
            <person name="Malagnac F."/>
            <person name="Mello A."/>
            <person name="Molinier V."/>
            <person name="Miyauchi S."/>
            <person name="Poulain J."/>
            <person name="Riccioni C."/>
            <person name="Rubini A."/>
            <person name="Sitrit Y."/>
            <person name="Splivallo R."/>
            <person name="Traeger S."/>
            <person name="Wang M."/>
            <person name="Zifcakova L."/>
            <person name="Wipf D."/>
            <person name="Zambonelli A."/>
            <person name="Paolocci F."/>
            <person name="Nowrousian M."/>
            <person name="Ottonello S."/>
            <person name="Baldrian P."/>
            <person name="Spatafora J.W."/>
            <person name="Henrissat B."/>
            <person name="Nagy L.G."/>
            <person name="Aury J.M."/>
            <person name="Wincker P."/>
            <person name="Grigoriev I.V."/>
            <person name="Bonfante P."/>
            <person name="Martin F.M."/>
        </authorList>
    </citation>
    <scope>NUCLEOTIDE SEQUENCE [LARGE SCALE GENOMIC DNA]</scope>
    <source>
        <strain evidence="1 2">CCBAS932</strain>
    </source>
</reference>
<dbReference type="OrthoDB" id="10299830at2759"/>
<dbReference type="InParanoid" id="A0A3N4KNS6"/>
<dbReference type="EMBL" id="ML119183">
    <property type="protein sequence ID" value="RPB07435.1"/>
    <property type="molecule type" value="Genomic_DNA"/>
</dbReference>
<sequence>MQYSIPTIKTKTSTSTISTYATITTTTTTTTPTTTSKTNKHVKKAMHSLPIPLPILPYTSTPDFITQLQTWDHHLKSRPPPTEAQVARAIRQSLYASRLLSYKVLGYENAGIEGSRFVEVFYGPGWP</sequence>
<dbReference type="Proteomes" id="UP000277580">
    <property type="component" value="Unassembled WGS sequence"/>
</dbReference>
<gene>
    <name evidence="1" type="ORF">P167DRAFT_579260</name>
</gene>
<dbReference type="AlphaFoldDB" id="A0A3N4KNS6"/>